<dbReference type="PANTHER" id="PTHR15511">
    <property type="entry name" value="TUMOR NECROSIS FACTOR RECEPTOR SUPERFAMILY MEMBER 13B"/>
    <property type="match status" value="1"/>
</dbReference>
<dbReference type="SUPFAM" id="SSF57586">
    <property type="entry name" value="TNF receptor-like"/>
    <property type="match status" value="1"/>
</dbReference>
<feature type="compositionally biased region" description="Basic and acidic residues" evidence="1">
    <location>
        <begin position="233"/>
        <end position="242"/>
    </location>
</feature>
<dbReference type="Gene3D" id="4.10.1290.10">
    <property type="entry name" value="Tumor necrosis factor receptor superfamily"/>
    <property type="match status" value="1"/>
</dbReference>
<organism evidence="4 5">
    <name type="scientific">Pleuronectes platessa</name>
    <name type="common">European plaice</name>
    <dbReference type="NCBI Taxonomy" id="8262"/>
    <lineage>
        <taxon>Eukaryota</taxon>
        <taxon>Metazoa</taxon>
        <taxon>Chordata</taxon>
        <taxon>Craniata</taxon>
        <taxon>Vertebrata</taxon>
        <taxon>Euteleostomi</taxon>
        <taxon>Actinopterygii</taxon>
        <taxon>Neopterygii</taxon>
        <taxon>Teleostei</taxon>
        <taxon>Neoteleostei</taxon>
        <taxon>Acanthomorphata</taxon>
        <taxon>Carangaria</taxon>
        <taxon>Pleuronectiformes</taxon>
        <taxon>Pleuronectoidei</taxon>
        <taxon>Pleuronectidae</taxon>
        <taxon>Pleuronectes</taxon>
    </lineage>
</organism>
<keyword evidence="2" id="KW-1133">Transmembrane helix</keyword>
<dbReference type="PANTHER" id="PTHR15511:SF2">
    <property type="entry name" value="TUMOR NECROSIS FACTOR RECEPTOR SUPERFAMILY MEMBER 13B"/>
    <property type="match status" value="1"/>
</dbReference>
<evidence type="ECO:0000259" key="3">
    <source>
        <dbReference type="Pfam" id="PF09305"/>
    </source>
</evidence>
<feature type="region of interest" description="Disordered" evidence="1">
    <location>
        <begin position="192"/>
        <end position="242"/>
    </location>
</feature>
<keyword evidence="2" id="KW-0472">Membrane</keyword>
<proteinExistence type="predicted"/>
<evidence type="ECO:0000313" key="4">
    <source>
        <dbReference type="EMBL" id="CAB1423921.1"/>
    </source>
</evidence>
<accession>A0A9N7U3F6</accession>
<evidence type="ECO:0000256" key="2">
    <source>
        <dbReference type="SAM" id="Phobius"/>
    </source>
</evidence>
<dbReference type="InterPro" id="IPR022317">
    <property type="entry name" value="TNFR_13B"/>
</dbReference>
<dbReference type="GO" id="GO:0005886">
    <property type="term" value="C:plasma membrane"/>
    <property type="evidence" value="ECO:0007669"/>
    <property type="project" value="InterPro"/>
</dbReference>
<gene>
    <name evidence="4" type="ORF">PLEPLA_LOCUS11842</name>
</gene>
<dbReference type="EMBL" id="CADEAL010000691">
    <property type="protein sequence ID" value="CAB1423921.1"/>
    <property type="molecule type" value="Genomic_DNA"/>
</dbReference>
<dbReference type="Proteomes" id="UP001153269">
    <property type="component" value="Unassembled WGS sequence"/>
</dbReference>
<feature type="region of interest" description="Disordered" evidence="1">
    <location>
        <begin position="118"/>
        <end position="170"/>
    </location>
</feature>
<dbReference type="InterPro" id="IPR015384">
    <property type="entry name" value="TACI_Cys-rich-dom"/>
</dbReference>
<comment type="caution">
    <text evidence="4">The sequence shown here is derived from an EMBL/GenBank/DDBJ whole genome shotgun (WGS) entry which is preliminary data.</text>
</comment>
<dbReference type="GO" id="GO:0030889">
    <property type="term" value="P:negative regulation of B cell proliferation"/>
    <property type="evidence" value="ECO:0007669"/>
    <property type="project" value="TreeGrafter"/>
</dbReference>
<feature type="domain" description="TACI cysteine-rich" evidence="3">
    <location>
        <begin position="24"/>
        <end position="60"/>
    </location>
</feature>
<feature type="compositionally biased region" description="Polar residues" evidence="1">
    <location>
        <begin position="200"/>
        <end position="215"/>
    </location>
</feature>
<evidence type="ECO:0000256" key="1">
    <source>
        <dbReference type="SAM" id="MobiDB-lite"/>
    </source>
</evidence>
<sequence length="242" mass="26310">MSCRLQCQKPYAVSRCISYCESTQCKRLPGHYYDVLLKTCMRCAEVCGKHPAECSQHCHTTSPPVNPKMLLPNSRESSVPMALEDSTLLLYSLLALCMVLLFSSLSLALAVLLRRTRAKSSKPRSKEAKQKPVVQPGEKLGLQGGQLGHTSKDFVTSSGCPPNREQSDDSIPTETCVCIHCFPDLKALGQSNDRPLGPQLSFNQQAGPPGAQTTKARPLWTEQSLHGPGGDSSEIRPSDISA</sequence>
<reference evidence="4" key="1">
    <citation type="submission" date="2020-03" db="EMBL/GenBank/DDBJ databases">
        <authorList>
            <person name="Weist P."/>
        </authorList>
    </citation>
    <scope>NUCLEOTIDE SEQUENCE</scope>
</reference>
<feature type="transmembrane region" description="Helical" evidence="2">
    <location>
        <begin position="88"/>
        <end position="113"/>
    </location>
</feature>
<keyword evidence="5" id="KW-1185">Reference proteome</keyword>
<dbReference type="GO" id="GO:0001782">
    <property type="term" value="P:B cell homeostasis"/>
    <property type="evidence" value="ECO:0007669"/>
    <property type="project" value="TreeGrafter"/>
</dbReference>
<evidence type="ECO:0000313" key="5">
    <source>
        <dbReference type="Proteomes" id="UP001153269"/>
    </source>
</evidence>
<protein>
    <recommendedName>
        <fullName evidence="3">TACI cysteine-rich domain-containing protein</fullName>
    </recommendedName>
</protein>
<dbReference type="Pfam" id="PF09305">
    <property type="entry name" value="TACI-CRD2"/>
    <property type="match status" value="1"/>
</dbReference>
<dbReference type="AlphaFoldDB" id="A0A9N7U3F6"/>
<name>A0A9N7U3F6_PLEPL</name>
<keyword evidence="2" id="KW-0812">Transmembrane</keyword>
<dbReference type="GO" id="GO:0002244">
    <property type="term" value="P:hematopoietic progenitor cell differentiation"/>
    <property type="evidence" value="ECO:0007669"/>
    <property type="project" value="TreeGrafter"/>
</dbReference>